<dbReference type="PATRIC" id="fig|476272.21.peg.1460"/>
<dbReference type="EMBL" id="ACBZ01000104">
    <property type="protein sequence ID" value="EEG49060.1"/>
    <property type="molecule type" value="Genomic_DNA"/>
</dbReference>
<dbReference type="PROSITE" id="PS00211">
    <property type="entry name" value="ABC_TRANSPORTER_1"/>
    <property type="match status" value="1"/>
</dbReference>
<keyword evidence="2" id="KW-0813">Transport</keyword>
<name>C0CME7_BLAHS</name>
<keyword evidence="6" id="KW-1185">Reference proteome</keyword>
<evidence type="ECO:0000256" key="2">
    <source>
        <dbReference type="ARBA" id="ARBA00022448"/>
    </source>
</evidence>
<evidence type="ECO:0000313" key="6">
    <source>
        <dbReference type="Proteomes" id="UP000003100"/>
    </source>
</evidence>
<dbReference type="InterPro" id="IPR017871">
    <property type="entry name" value="ABC_transporter-like_CS"/>
</dbReference>
<evidence type="ECO:0000259" key="4">
    <source>
        <dbReference type="PROSITE" id="PS50893"/>
    </source>
</evidence>
<dbReference type="PANTHER" id="PTHR43820:SF4">
    <property type="entry name" value="HIGH-AFFINITY BRANCHED-CHAIN AMINO ACID TRANSPORT ATP-BINDING PROTEIN LIVF"/>
    <property type="match status" value="1"/>
</dbReference>
<sequence>MLKIDNINVSYGQIRALQNVSLEVNENEIVALIGNNGAGKSTTQKSIVGLVCVNSGSITFQGKELTQMKTNKIVKEGVCLVPEGRRIFSTMTVRENLEMGAYLSKDKARFAENEARIYDMFPILKERYKQQGGTLSGGQQQMLAIGRGLMSNPKILLLDEPSLGLSPMNVEVVAKTVVKIKEEGIPVLLVEQNAMMSLGICDRAYVLETGSIITQGTGKEMLENEEVKKAYLGL</sequence>
<dbReference type="PROSITE" id="PS50893">
    <property type="entry name" value="ABC_TRANSPORTER_2"/>
    <property type="match status" value="1"/>
</dbReference>
<dbReference type="InterPro" id="IPR052156">
    <property type="entry name" value="BCAA_Transport_ATP-bd_LivF"/>
</dbReference>
<dbReference type="PANTHER" id="PTHR43820">
    <property type="entry name" value="HIGH-AFFINITY BRANCHED-CHAIN AMINO ACID TRANSPORT ATP-BINDING PROTEIN LIVF"/>
    <property type="match status" value="1"/>
</dbReference>
<proteinExistence type="inferred from homology"/>
<feature type="domain" description="ABC transporter" evidence="4">
    <location>
        <begin position="2"/>
        <end position="234"/>
    </location>
</feature>
<dbReference type="HOGENOM" id="CLU_000604_1_2_9"/>
<dbReference type="SUPFAM" id="SSF52540">
    <property type="entry name" value="P-loop containing nucleoside triphosphate hydrolases"/>
    <property type="match status" value="1"/>
</dbReference>
<dbReference type="GO" id="GO:0005524">
    <property type="term" value="F:ATP binding"/>
    <property type="evidence" value="ECO:0007669"/>
    <property type="project" value="InterPro"/>
</dbReference>
<evidence type="ECO:0000313" key="5">
    <source>
        <dbReference type="EMBL" id="EEG49060.1"/>
    </source>
</evidence>
<comment type="similarity">
    <text evidence="1">Belongs to the ABC transporter superfamily.</text>
</comment>
<gene>
    <name evidence="5" type="ORF">RUMHYD_02030</name>
</gene>
<dbReference type="Proteomes" id="UP000003100">
    <property type="component" value="Unassembled WGS sequence"/>
</dbReference>
<dbReference type="GO" id="GO:0015807">
    <property type="term" value="P:L-amino acid transport"/>
    <property type="evidence" value="ECO:0007669"/>
    <property type="project" value="TreeGrafter"/>
</dbReference>
<dbReference type="GO" id="GO:0016887">
    <property type="term" value="F:ATP hydrolysis activity"/>
    <property type="evidence" value="ECO:0007669"/>
    <property type="project" value="InterPro"/>
</dbReference>
<dbReference type="InterPro" id="IPR003439">
    <property type="entry name" value="ABC_transporter-like_ATP-bd"/>
</dbReference>
<reference evidence="5 6" key="1">
    <citation type="submission" date="2009-01" db="EMBL/GenBank/DDBJ databases">
        <authorList>
            <person name="Fulton L."/>
            <person name="Clifton S."/>
            <person name="Fulton B."/>
            <person name="Xu J."/>
            <person name="Minx P."/>
            <person name="Pepin K.H."/>
            <person name="Johnson M."/>
            <person name="Bhonagiri V."/>
            <person name="Nash W.E."/>
            <person name="Mardis E.R."/>
            <person name="Wilson R.K."/>
        </authorList>
    </citation>
    <scope>NUCLEOTIDE SEQUENCE [LARGE SCALE GENOMIC DNA]</scope>
    <source>
        <strain evidence="6">DSM 10507 / JCM 14656 / S5a33</strain>
    </source>
</reference>
<dbReference type="Gene3D" id="3.40.50.300">
    <property type="entry name" value="P-loop containing nucleotide triphosphate hydrolases"/>
    <property type="match status" value="1"/>
</dbReference>
<reference evidence="5 6" key="2">
    <citation type="submission" date="2009-02" db="EMBL/GenBank/DDBJ databases">
        <title>Draft genome sequence of Blautia hydrogenotrophica DSM 10507 (Ruminococcus hydrogenotrophicus DSM 10507).</title>
        <authorList>
            <person name="Sudarsanam P."/>
            <person name="Ley R."/>
            <person name="Guruge J."/>
            <person name="Turnbaugh P.J."/>
            <person name="Mahowald M."/>
            <person name="Liep D."/>
            <person name="Gordon J."/>
        </authorList>
    </citation>
    <scope>NUCLEOTIDE SEQUENCE [LARGE SCALE GENOMIC DNA]</scope>
    <source>
        <strain evidence="6">DSM 10507 / JCM 14656 / S5a33</strain>
    </source>
</reference>
<dbReference type="AlphaFoldDB" id="C0CME7"/>
<dbReference type="eggNOG" id="COG0410">
    <property type="taxonomic scope" value="Bacteria"/>
</dbReference>
<dbReference type="GO" id="GO:0015658">
    <property type="term" value="F:branched-chain amino acid transmembrane transporter activity"/>
    <property type="evidence" value="ECO:0007669"/>
    <property type="project" value="TreeGrafter"/>
</dbReference>
<keyword evidence="3" id="KW-0029">Amino-acid transport</keyword>
<evidence type="ECO:0000256" key="1">
    <source>
        <dbReference type="ARBA" id="ARBA00005417"/>
    </source>
</evidence>
<evidence type="ECO:0000256" key="3">
    <source>
        <dbReference type="ARBA" id="ARBA00022970"/>
    </source>
</evidence>
<dbReference type="RefSeq" id="WP_005949038.1">
    <property type="nucleotide sequence ID" value="NZ_CP136423.1"/>
</dbReference>
<accession>C0CME7</accession>
<organism evidence="5 6">
    <name type="scientific">Blautia hydrogenotrophica (strain DSM 10507 / JCM 14656 / S5a33)</name>
    <name type="common">Ruminococcus hydrogenotrophicus</name>
    <dbReference type="NCBI Taxonomy" id="476272"/>
    <lineage>
        <taxon>Bacteria</taxon>
        <taxon>Bacillati</taxon>
        <taxon>Bacillota</taxon>
        <taxon>Clostridia</taxon>
        <taxon>Lachnospirales</taxon>
        <taxon>Lachnospiraceae</taxon>
        <taxon>Blautia</taxon>
    </lineage>
</organism>
<dbReference type="GeneID" id="86820841"/>
<dbReference type="CDD" id="cd03224">
    <property type="entry name" value="ABC_TM1139_LivF_branched"/>
    <property type="match status" value="1"/>
</dbReference>
<protein>
    <recommendedName>
        <fullName evidence="4">ABC transporter domain-containing protein</fullName>
    </recommendedName>
</protein>
<dbReference type="Pfam" id="PF00005">
    <property type="entry name" value="ABC_tran"/>
    <property type="match status" value="1"/>
</dbReference>
<dbReference type="InterPro" id="IPR027417">
    <property type="entry name" value="P-loop_NTPase"/>
</dbReference>